<dbReference type="PANTHER" id="PTHR33204:SF37">
    <property type="entry name" value="HTH-TYPE TRANSCRIPTIONAL REGULATOR YODB"/>
    <property type="match status" value="1"/>
</dbReference>
<accession>A0A3S2VRM5</accession>
<evidence type="ECO:0000313" key="5">
    <source>
        <dbReference type="EMBL" id="RVU38848.1"/>
    </source>
</evidence>
<dbReference type="Pfam" id="PF01638">
    <property type="entry name" value="HxlR"/>
    <property type="match status" value="1"/>
</dbReference>
<reference evidence="6" key="1">
    <citation type="submission" date="2019-01" db="EMBL/GenBank/DDBJ databases">
        <title>Gri0909 isolated from a small marine red alga.</title>
        <authorList>
            <person name="Kim J."/>
            <person name="Jeong S.E."/>
            <person name="Jeon C.O."/>
        </authorList>
    </citation>
    <scope>NUCLEOTIDE SEQUENCE [LARGE SCALE GENOMIC DNA]</scope>
    <source>
        <strain evidence="6">Gri0909</strain>
    </source>
</reference>
<evidence type="ECO:0000256" key="1">
    <source>
        <dbReference type="ARBA" id="ARBA00023015"/>
    </source>
</evidence>
<dbReference type="InterPro" id="IPR002577">
    <property type="entry name" value="HTH_HxlR"/>
</dbReference>
<name>A0A3S2VRM5_9PROT</name>
<dbReference type="RefSeq" id="WP_127764219.1">
    <property type="nucleotide sequence ID" value="NZ_SADE01000001.1"/>
</dbReference>
<comment type="caution">
    <text evidence="5">The sequence shown here is derived from an EMBL/GenBank/DDBJ whole genome shotgun (WGS) entry which is preliminary data.</text>
</comment>
<protein>
    <submittedName>
        <fullName evidence="5">Transcriptional regulator</fullName>
    </submittedName>
</protein>
<organism evidence="5 6">
    <name type="scientific">Hwanghaeella grinnelliae</name>
    <dbReference type="NCBI Taxonomy" id="2500179"/>
    <lineage>
        <taxon>Bacteria</taxon>
        <taxon>Pseudomonadati</taxon>
        <taxon>Pseudomonadota</taxon>
        <taxon>Alphaproteobacteria</taxon>
        <taxon>Rhodospirillales</taxon>
        <taxon>Rhodospirillaceae</taxon>
        <taxon>Hwanghaeella</taxon>
    </lineage>
</organism>
<dbReference type="SUPFAM" id="SSF46785">
    <property type="entry name" value="Winged helix' DNA-binding domain"/>
    <property type="match status" value="1"/>
</dbReference>
<evidence type="ECO:0000259" key="4">
    <source>
        <dbReference type="PROSITE" id="PS51118"/>
    </source>
</evidence>
<dbReference type="EMBL" id="SADE01000001">
    <property type="protein sequence ID" value="RVU38848.1"/>
    <property type="molecule type" value="Genomic_DNA"/>
</dbReference>
<keyword evidence="3" id="KW-0804">Transcription</keyword>
<keyword evidence="6" id="KW-1185">Reference proteome</keyword>
<dbReference type="GO" id="GO:0003677">
    <property type="term" value="F:DNA binding"/>
    <property type="evidence" value="ECO:0007669"/>
    <property type="project" value="UniProtKB-KW"/>
</dbReference>
<dbReference type="PROSITE" id="PS51118">
    <property type="entry name" value="HTH_HXLR"/>
    <property type="match status" value="1"/>
</dbReference>
<evidence type="ECO:0000256" key="3">
    <source>
        <dbReference type="ARBA" id="ARBA00023163"/>
    </source>
</evidence>
<proteinExistence type="predicted"/>
<keyword evidence="2" id="KW-0238">DNA-binding</keyword>
<dbReference type="OrthoDB" id="9782219at2"/>
<sequence>MKKNTNQTYDTGCPVAFALRMFGDQWTLLVIRDMAVKGARTYSELLDGGEGISTNILAQRLKQLEENGLVSKTRDPENWRSFLYALTDKGRDLAPVLAEIILWSGKYNHGDNAMTDTLQKVRRDRSGFEESIRNGAVP</sequence>
<gene>
    <name evidence="5" type="ORF">EOI86_06170</name>
</gene>
<feature type="domain" description="HTH hxlR-type" evidence="4">
    <location>
        <begin position="13"/>
        <end position="112"/>
    </location>
</feature>
<dbReference type="AlphaFoldDB" id="A0A3S2VRM5"/>
<dbReference type="InterPro" id="IPR036388">
    <property type="entry name" value="WH-like_DNA-bd_sf"/>
</dbReference>
<evidence type="ECO:0000313" key="6">
    <source>
        <dbReference type="Proteomes" id="UP000287447"/>
    </source>
</evidence>
<dbReference type="PANTHER" id="PTHR33204">
    <property type="entry name" value="TRANSCRIPTIONAL REGULATOR, MARR FAMILY"/>
    <property type="match status" value="1"/>
</dbReference>
<dbReference type="InterPro" id="IPR036390">
    <property type="entry name" value="WH_DNA-bd_sf"/>
</dbReference>
<keyword evidence="1" id="KW-0805">Transcription regulation</keyword>
<dbReference type="Proteomes" id="UP000287447">
    <property type="component" value="Unassembled WGS sequence"/>
</dbReference>
<evidence type="ECO:0000256" key="2">
    <source>
        <dbReference type="ARBA" id="ARBA00023125"/>
    </source>
</evidence>
<dbReference type="Gene3D" id="1.10.10.10">
    <property type="entry name" value="Winged helix-like DNA-binding domain superfamily/Winged helix DNA-binding domain"/>
    <property type="match status" value="1"/>
</dbReference>